<keyword evidence="3" id="KW-1185">Reference proteome</keyword>
<accession>A0A167BQ22</accession>
<comment type="caution">
    <text evidence="2">The sequence shown here is derived from an EMBL/GenBank/DDBJ whole genome shotgun (WGS) entry which is preliminary data.</text>
</comment>
<evidence type="ECO:0000313" key="2">
    <source>
        <dbReference type="EMBL" id="KZL81590.1"/>
    </source>
</evidence>
<dbReference type="AlphaFoldDB" id="A0A167BQ22"/>
<evidence type="ECO:0000313" key="3">
    <source>
        <dbReference type="Proteomes" id="UP000076584"/>
    </source>
</evidence>
<sequence>MGAVKSLITIVSVASQAMAQTDAMGRPDGTGSMILVGRSTPRMLNSQSAEVINDAVVHPNATRSLKVPSFLDELNSNAAMDWTWRVNVTNVALPHLEGQIDNITSPHLISTSYDFLWPSGGSMSEALPSSNNAFCVTVLFRPQYPANVSGLYTEDKSNSTSCEPVLGPDCVAAVLRGSSRQSLTECREPVTSWNNIPECYNTLGWGPGSYTTLLSTLDINGKISSPFDMGTAVRNESTMRSSGEGFYGLSTGVIDGSMVSEMYLEATNQLHIMMIDSVNKETSRKDLLCMRVNATTDSGPAVTGGSDDTNVGSNDTSAAFPRDGAVWTTGIVFGAVSIALLA</sequence>
<keyword evidence="1" id="KW-0732">Signal</keyword>
<feature type="signal peptide" evidence="1">
    <location>
        <begin position="1"/>
        <end position="19"/>
    </location>
</feature>
<feature type="chain" id="PRO_5007884331" evidence="1">
    <location>
        <begin position="20"/>
        <end position="342"/>
    </location>
</feature>
<protein>
    <submittedName>
        <fullName evidence="2">Uncharacterized protein</fullName>
    </submittedName>
</protein>
<proteinExistence type="predicted"/>
<reference evidence="2 3" key="1">
    <citation type="submission" date="2015-06" db="EMBL/GenBank/DDBJ databases">
        <title>Survival trade-offs in plant roots during colonization by closely related pathogenic and mutualistic fungi.</title>
        <authorList>
            <person name="Hacquard S."/>
            <person name="Kracher B."/>
            <person name="Hiruma K."/>
            <person name="Weinman A."/>
            <person name="Muench P."/>
            <person name="Garrido Oter R."/>
            <person name="Ver Loren van Themaat E."/>
            <person name="Dallerey J.-F."/>
            <person name="Damm U."/>
            <person name="Henrissat B."/>
            <person name="Lespinet O."/>
            <person name="Thon M."/>
            <person name="Kemen E."/>
            <person name="McHardy A.C."/>
            <person name="Schulze-Lefert P."/>
            <person name="O'Connell R.J."/>
        </authorList>
    </citation>
    <scope>NUCLEOTIDE SEQUENCE [LARGE SCALE GENOMIC DNA]</scope>
    <source>
        <strain evidence="2 3">MAFF 238704</strain>
    </source>
</reference>
<dbReference type="Proteomes" id="UP000076584">
    <property type="component" value="Unassembled WGS sequence"/>
</dbReference>
<name>A0A167BQ22_COLIC</name>
<dbReference type="EMBL" id="LFIW01001618">
    <property type="protein sequence ID" value="KZL81590.1"/>
    <property type="molecule type" value="Genomic_DNA"/>
</dbReference>
<gene>
    <name evidence="2" type="ORF">CI238_10632</name>
</gene>
<organism evidence="2 3">
    <name type="scientific">Colletotrichum incanum</name>
    <name type="common">Soybean anthracnose fungus</name>
    <dbReference type="NCBI Taxonomy" id="1573173"/>
    <lineage>
        <taxon>Eukaryota</taxon>
        <taxon>Fungi</taxon>
        <taxon>Dikarya</taxon>
        <taxon>Ascomycota</taxon>
        <taxon>Pezizomycotina</taxon>
        <taxon>Sordariomycetes</taxon>
        <taxon>Hypocreomycetidae</taxon>
        <taxon>Glomerellales</taxon>
        <taxon>Glomerellaceae</taxon>
        <taxon>Colletotrichum</taxon>
        <taxon>Colletotrichum spaethianum species complex</taxon>
    </lineage>
</organism>
<evidence type="ECO:0000256" key="1">
    <source>
        <dbReference type="SAM" id="SignalP"/>
    </source>
</evidence>
<dbReference type="STRING" id="1573173.A0A167BQ22"/>